<evidence type="ECO:0000256" key="11">
    <source>
        <dbReference type="ARBA" id="ARBA00022989"/>
    </source>
</evidence>
<feature type="transmembrane region" description="Helical" evidence="17">
    <location>
        <begin position="454"/>
        <end position="478"/>
    </location>
</feature>
<sequence length="574" mass="63217">MVSMYKSSMFFLVMSSMSCLLEALYCLKMSQSYFIEWELISLNSSSIVMTLILDWMSFMFLGFVMFISSMVLYYSGEYMAGDKNMNRFMYLVLAFVMSMGFLIISPNLVSILLGWDGLGLVSYALVIYYQNEKSANAGMLTALSNRVGDVAILLAIPLFFSWGGWNFLFYVDNMPDVSVKGVLCGLVVLAAMTKSAQIPFSAWLPAAMAAPTPVSALVHSSTLVTAGVYLLIRFSPALEGMTSQMVLLLLSSLTMFMAGLGANFEYDLKKIIALSTLSQLGVMMSILSLGYADLAFFHLLAHALFKALLFMCAGAVIHSVKDYQDIRMMGGLVHHMPLTGMCMNLANLALCGTPFLAGFYSKDMILEVAFMSPINLTAFVLYALATGLTVCYTMRLVYYSLSGDFNLGNLYSVGDEAEVMTGPMMSLGVGAVFGGAVLSWLIFPYPYMICMSFIFKTLALSVSVVGGFIGYMLNLNIVNYELSSLKSYKVTVFSGSMWFMPFLSTYGVSKSFLKGGEYYQKVGDAGWSEYYGGQGIYSVVVDGSTGLQVLQDNSMKVYMLSFLFWLIILSFIMI</sequence>
<feature type="domain" description="NADH:quinone oxidoreductase/Mrp antiporter transmembrane" evidence="19">
    <location>
        <begin position="105"/>
        <end position="379"/>
    </location>
</feature>
<keyword evidence="8" id="KW-0999">Mitochondrion inner membrane</keyword>
<comment type="catalytic activity">
    <reaction evidence="16 17">
        <text>a ubiquinone + NADH + 5 H(+)(in) = a ubiquinol + NAD(+) + 4 H(+)(out)</text>
        <dbReference type="Rhea" id="RHEA:29091"/>
        <dbReference type="Rhea" id="RHEA-COMP:9565"/>
        <dbReference type="Rhea" id="RHEA-COMP:9566"/>
        <dbReference type="ChEBI" id="CHEBI:15378"/>
        <dbReference type="ChEBI" id="CHEBI:16389"/>
        <dbReference type="ChEBI" id="CHEBI:17976"/>
        <dbReference type="ChEBI" id="CHEBI:57540"/>
        <dbReference type="ChEBI" id="CHEBI:57945"/>
        <dbReference type="EC" id="7.1.1.2"/>
    </reaction>
</comment>
<evidence type="ECO:0000256" key="13">
    <source>
        <dbReference type="ARBA" id="ARBA00023075"/>
    </source>
</evidence>
<feature type="transmembrane region" description="Helical" evidence="17">
    <location>
        <begin position="177"/>
        <end position="193"/>
    </location>
</feature>
<evidence type="ECO:0000259" key="21">
    <source>
        <dbReference type="Pfam" id="PF06455"/>
    </source>
</evidence>
<dbReference type="PANTHER" id="PTHR42829">
    <property type="entry name" value="NADH-UBIQUINONE OXIDOREDUCTASE CHAIN 5"/>
    <property type="match status" value="1"/>
</dbReference>
<feature type="domain" description="NADH dehydrogenase subunit 5 C-terminal" evidence="21">
    <location>
        <begin position="392"/>
        <end position="573"/>
    </location>
</feature>
<feature type="transmembrane region" description="Helical" evidence="17">
    <location>
        <begin position="557"/>
        <end position="573"/>
    </location>
</feature>
<keyword evidence="5 17" id="KW-0813">Transport</keyword>
<feature type="transmembrane region" description="Helical" evidence="17">
    <location>
        <begin position="50"/>
        <end position="76"/>
    </location>
</feature>
<evidence type="ECO:0000256" key="2">
    <source>
        <dbReference type="ARBA" id="ARBA00004448"/>
    </source>
</evidence>
<feature type="transmembrane region" description="Helical" evidence="17">
    <location>
        <begin position="271"/>
        <end position="289"/>
    </location>
</feature>
<feature type="transmembrane region" description="Helical" evidence="17">
    <location>
        <begin position="379"/>
        <end position="398"/>
    </location>
</feature>
<evidence type="ECO:0000256" key="7">
    <source>
        <dbReference type="ARBA" id="ARBA00022692"/>
    </source>
</evidence>
<dbReference type="InterPro" id="IPR001750">
    <property type="entry name" value="ND/Mrp_TM"/>
</dbReference>
<comment type="function">
    <text evidence="1">Core subunit of the mitochondrial membrane respiratory chain NADH dehydrogenase (Complex I) that is believed to belong to the minimal assembly required for catalysis. Complex I functions in the transfer of electrons from NADH to the respiratory chain. The immediate electron acceptor for the enzyme is believed to be ubiquinone.</text>
</comment>
<feature type="transmembrane region" description="Helical" evidence="17">
    <location>
        <begin position="419"/>
        <end position="442"/>
    </location>
</feature>
<reference evidence="22" key="1">
    <citation type="submission" date="2015-11" db="EMBL/GenBank/DDBJ databases">
        <title>Complete mitochondrial genome of Kishi velvet shrimp, Metapenaeopsis dalei (Rathbun, 1902) (Crustacea: Decapoda: Penaeidae) in Korea water.</title>
        <authorList>
            <person name="Kim G.R."/>
            <person name="Yoon T.-H."/>
            <person name="Kim H.-W."/>
        </authorList>
    </citation>
    <scope>NUCLEOTIDE SEQUENCE</scope>
</reference>
<dbReference type="RefSeq" id="YP_009235504.1">
    <property type="nucleotide sequence ID" value="NC_029457.1"/>
</dbReference>
<dbReference type="EMBL" id="KU050082">
    <property type="protein sequence ID" value="AMD15645.1"/>
    <property type="molecule type" value="Genomic_DNA"/>
</dbReference>
<dbReference type="GO" id="GO:0042773">
    <property type="term" value="P:ATP synthesis coupled electron transport"/>
    <property type="evidence" value="ECO:0007669"/>
    <property type="project" value="InterPro"/>
</dbReference>
<evidence type="ECO:0000256" key="15">
    <source>
        <dbReference type="ARBA" id="ARBA00023136"/>
    </source>
</evidence>
<feature type="transmembrane region" description="Helical" evidence="17">
    <location>
        <begin position="150"/>
        <end position="171"/>
    </location>
</feature>
<accession>A0A125R7H8</accession>
<keyword evidence="10" id="KW-0249">Electron transport</keyword>
<evidence type="ECO:0000256" key="17">
    <source>
        <dbReference type="RuleBase" id="RU003404"/>
    </source>
</evidence>
<keyword evidence="14 17" id="KW-0496">Mitochondrion</keyword>
<feature type="transmembrane region" description="Helical" evidence="17">
    <location>
        <begin position="490"/>
        <end position="509"/>
    </location>
</feature>
<dbReference type="PROSITE" id="PS51257">
    <property type="entry name" value="PROKAR_LIPOPROTEIN"/>
    <property type="match status" value="1"/>
</dbReference>
<comment type="similarity">
    <text evidence="17">Belongs to the complex I subunit 5 family.</text>
</comment>
<dbReference type="GO" id="GO:0003954">
    <property type="term" value="F:NADH dehydrogenase activity"/>
    <property type="evidence" value="ECO:0007669"/>
    <property type="project" value="TreeGrafter"/>
</dbReference>
<evidence type="ECO:0000256" key="9">
    <source>
        <dbReference type="ARBA" id="ARBA00022967"/>
    </source>
</evidence>
<comment type="subcellular location">
    <subcellularLocation>
        <location evidence="2">Mitochondrion inner membrane</location>
        <topology evidence="2">Multi-pass membrane protein</topology>
    </subcellularLocation>
</comment>
<keyword evidence="11 17" id="KW-1133">Transmembrane helix</keyword>
<dbReference type="InterPro" id="IPR010934">
    <property type="entry name" value="NADH_DH_su5_C"/>
</dbReference>
<feature type="transmembrane region" description="Helical" evidence="17">
    <location>
        <begin position="244"/>
        <end position="264"/>
    </location>
</feature>
<evidence type="ECO:0000256" key="3">
    <source>
        <dbReference type="ARBA" id="ARBA00012944"/>
    </source>
</evidence>
<evidence type="ECO:0000256" key="16">
    <source>
        <dbReference type="ARBA" id="ARBA00049551"/>
    </source>
</evidence>
<evidence type="ECO:0000313" key="22">
    <source>
        <dbReference type="EMBL" id="AMD15645.1"/>
    </source>
</evidence>
<feature type="chain" id="PRO_5007179476" description="NADH-ubiquinone oxidoreductase chain 5" evidence="18">
    <location>
        <begin position="24"/>
        <end position="574"/>
    </location>
</feature>
<feature type="transmembrane region" description="Helical" evidence="17">
    <location>
        <begin position="88"/>
        <end position="105"/>
    </location>
</feature>
<evidence type="ECO:0000256" key="8">
    <source>
        <dbReference type="ARBA" id="ARBA00022792"/>
    </source>
</evidence>
<dbReference type="GO" id="GO:0015990">
    <property type="term" value="P:electron transport coupled proton transport"/>
    <property type="evidence" value="ECO:0007669"/>
    <property type="project" value="TreeGrafter"/>
</dbReference>
<dbReference type="GO" id="GO:0008137">
    <property type="term" value="F:NADH dehydrogenase (ubiquinone) activity"/>
    <property type="evidence" value="ECO:0007669"/>
    <property type="project" value="UniProtKB-EC"/>
</dbReference>
<gene>
    <name evidence="22" type="primary">ND5</name>
</gene>
<feature type="transmembrane region" description="Helical" evidence="17">
    <location>
        <begin position="295"/>
        <end position="317"/>
    </location>
</feature>
<evidence type="ECO:0000259" key="19">
    <source>
        <dbReference type="Pfam" id="PF00361"/>
    </source>
</evidence>
<keyword evidence="9" id="KW-1278">Translocase</keyword>
<keyword evidence="13 17" id="KW-0830">Ubiquinone</keyword>
<dbReference type="PANTHER" id="PTHR42829:SF2">
    <property type="entry name" value="NADH-UBIQUINONE OXIDOREDUCTASE CHAIN 5"/>
    <property type="match status" value="1"/>
</dbReference>
<dbReference type="InterPro" id="IPR003945">
    <property type="entry name" value="NU5C-like"/>
</dbReference>
<keyword evidence="18" id="KW-0732">Signal</keyword>
<evidence type="ECO:0000259" key="20">
    <source>
        <dbReference type="Pfam" id="PF00662"/>
    </source>
</evidence>
<dbReference type="EC" id="7.1.1.2" evidence="3 17"/>
<evidence type="ECO:0000256" key="14">
    <source>
        <dbReference type="ARBA" id="ARBA00023128"/>
    </source>
</evidence>
<dbReference type="Pfam" id="PF00662">
    <property type="entry name" value="Proton_antipo_N"/>
    <property type="match status" value="1"/>
</dbReference>
<dbReference type="PRINTS" id="PR01434">
    <property type="entry name" value="NADHDHGNASE5"/>
</dbReference>
<name>A0A125R7H8_9EUCA</name>
<feature type="domain" description="NADH-Ubiquinone oxidoreductase (complex I) chain 5 N-terminal" evidence="20">
    <location>
        <begin position="40"/>
        <end position="89"/>
    </location>
</feature>
<geneLocation type="mitochondrion" evidence="22"/>
<dbReference type="CTD" id="4540"/>
<keyword evidence="15 17" id="KW-0472">Membrane</keyword>
<evidence type="ECO:0000256" key="6">
    <source>
        <dbReference type="ARBA" id="ARBA00022660"/>
    </source>
</evidence>
<dbReference type="GeneID" id="26896874"/>
<dbReference type="AlphaFoldDB" id="A0A125R7H8"/>
<feature type="transmembrane region" description="Helical" evidence="17">
    <location>
        <begin position="338"/>
        <end position="359"/>
    </location>
</feature>
<feature type="signal peptide" evidence="18">
    <location>
        <begin position="1"/>
        <end position="23"/>
    </location>
</feature>
<comment type="function">
    <text evidence="17">Core subunit of the mitochondrial membrane respiratory chain NADH dehydrogenase (Complex I) which catalyzes electron transfer from NADH through the respiratory chain, using ubiquinone as an electron acceptor. Essential for the catalytic activity and assembly of complex I.</text>
</comment>
<dbReference type="Pfam" id="PF06455">
    <property type="entry name" value="NADH5_C"/>
    <property type="match status" value="1"/>
</dbReference>
<keyword evidence="7 17" id="KW-0812">Transmembrane</keyword>
<organism evidence="22">
    <name type="scientific">Metapenaeopsis dalei</name>
    <dbReference type="NCBI Taxonomy" id="467289"/>
    <lineage>
        <taxon>Eukaryota</taxon>
        <taxon>Metazoa</taxon>
        <taxon>Ecdysozoa</taxon>
        <taxon>Arthropoda</taxon>
        <taxon>Crustacea</taxon>
        <taxon>Multicrustacea</taxon>
        <taxon>Malacostraca</taxon>
        <taxon>Eumalacostraca</taxon>
        <taxon>Eucarida</taxon>
        <taxon>Decapoda</taxon>
        <taxon>Dendrobranchiata</taxon>
        <taxon>Penaeoidea</taxon>
        <taxon>Penaeidae</taxon>
        <taxon>Metapenaeopsis</taxon>
    </lineage>
</organism>
<evidence type="ECO:0000256" key="18">
    <source>
        <dbReference type="SAM" id="SignalP"/>
    </source>
</evidence>
<proteinExistence type="inferred from homology"/>
<dbReference type="GO" id="GO:0005743">
    <property type="term" value="C:mitochondrial inner membrane"/>
    <property type="evidence" value="ECO:0007669"/>
    <property type="project" value="UniProtKB-SubCell"/>
</dbReference>
<evidence type="ECO:0000256" key="1">
    <source>
        <dbReference type="ARBA" id="ARBA00003257"/>
    </source>
</evidence>
<evidence type="ECO:0000256" key="5">
    <source>
        <dbReference type="ARBA" id="ARBA00022448"/>
    </source>
</evidence>
<evidence type="ECO:0000256" key="4">
    <source>
        <dbReference type="ARBA" id="ARBA00021096"/>
    </source>
</evidence>
<evidence type="ECO:0000256" key="12">
    <source>
        <dbReference type="ARBA" id="ARBA00023027"/>
    </source>
</evidence>
<protein>
    <recommendedName>
        <fullName evidence="4 17">NADH-ubiquinone oxidoreductase chain 5</fullName>
        <ecNumber evidence="3 17">7.1.1.2</ecNumber>
    </recommendedName>
</protein>
<dbReference type="InterPro" id="IPR001516">
    <property type="entry name" value="Proton_antipo_N"/>
</dbReference>
<dbReference type="Pfam" id="PF00361">
    <property type="entry name" value="Proton_antipo_M"/>
    <property type="match status" value="1"/>
</dbReference>
<evidence type="ECO:0000256" key="10">
    <source>
        <dbReference type="ARBA" id="ARBA00022982"/>
    </source>
</evidence>
<keyword evidence="12 17" id="KW-0520">NAD</keyword>
<keyword evidence="6" id="KW-0679">Respiratory chain</keyword>